<dbReference type="EMBL" id="SETE01000002">
    <property type="protein sequence ID" value="RYM34646.1"/>
    <property type="molecule type" value="Genomic_DNA"/>
</dbReference>
<feature type="transmembrane region" description="Helical" evidence="8">
    <location>
        <begin position="114"/>
        <end position="131"/>
    </location>
</feature>
<dbReference type="OrthoDB" id="1467253at2"/>
<dbReference type="GO" id="GO:0009103">
    <property type="term" value="P:lipopolysaccharide biosynthetic process"/>
    <property type="evidence" value="ECO:0007669"/>
    <property type="project" value="UniProtKB-ARBA"/>
</dbReference>
<feature type="transmembrane region" description="Helical" evidence="8">
    <location>
        <begin position="174"/>
        <end position="190"/>
    </location>
</feature>
<evidence type="ECO:0000256" key="5">
    <source>
        <dbReference type="ARBA" id="ARBA00022692"/>
    </source>
</evidence>
<evidence type="ECO:0000256" key="1">
    <source>
        <dbReference type="ARBA" id="ARBA00004651"/>
    </source>
</evidence>
<feature type="domain" description="Glycosyltransferase RgtA/B/C/D-like" evidence="9">
    <location>
        <begin position="65"/>
        <end position="229"/>
    </location>
</feature>
<dbReference type="RefSeq" id="WP_130092655.1">
    <property type="nucleotide sequence ID" value="NZ_SETE01000002.1"/>
</dbReference>
<feature type="transmembrane region" description="Helical" evidence="8">
    <location>
        <begin position="271"/>
        <end position="292"/>
    </location>
</feature>
<dbReference type="AlphaFoldDB" id="A0A4V1WFW8"/>
<keyword evidence="11" id="KW-1185">Reference proteome</keyword>
<evidence type="ECO:0000259" key="9">
    <source>
        <dbReference type="Pfam" id="PF13231"/>
    </source>
</evidence>
<keyword evidence="2" id="KW-1003">Cell membrane</keyword>
<keyword evidence="7 8" id="KW-0472">Membrane</keyword>
<dbReference type="InterPro" id="IPR038731">
    <property type="entry name" value="RgtA/B/C-like"/>
</dbReference>
<sequence length="501" mass="58120">MNSISTIHPSQKQNAIIVFILILTNFILKGIFLASNSLGGDEPFSVYFAQMDVSSIIELLSKGNNPPFYEVFLHFWIKLFGISEFSVRFPSLIFSSITVFFIYQLGRKHLNHRIGIYASILFIFSNYHVIFAHEARVYALLGMLTTMSMYLYLEIIKLLSSVNQSTKELSKKVIIRKLILLILTNTLIIYAHYFGFFVLVVQFLFFVFNRSLISKYWKQLLLITLIIAMLYLPNLIVFFNRFIASSGEGTWMKEPDGVVDLYNMIWKFTNAPIVAALAITVMVSGLIKYIIVRKNKKSLLPAQLMIFWFVFIFFFMFGISYAVPMFLDRYLMPAAIAFCFVVGISMDYLIKKPKFRYIIPAIICILLIVTVKPNKSNKRNAEEATELVESINNSNTLVIISPKNFILDFSYYHDQKLFKDYNTEDIYANADKGLRMENIHGINSIDEIDLSNWERVIYLDASADFNNPNNNINNVLNEKYDKQNQYEVYEIYTISEFQVKK</sequence>
<evidence type="ECO:0000256" key="8">
    <source>
        <dbReference type="SAM" id="Phobius"/>
    </source>
</evidence>
<feature type="transmembrane region" description="Helical" evidence="8">
    <location>
        <begin position="75"/>
        <end position="102"/>
    </location>
</feature>
<feature type="transmembrane region" description="Helical" evidence="8">
    <location>
        <begin position="304"/>
        <end position="324"/>
    </location>
</feature>
<evidence type="ECO:0000256" key="7">
    <source>
        <dbReference type="ARBA" id="ARBA00023136"/>
    </source>
</evidence>
<dbReference type="GO" id="GO:0016763">
    <property type="term" value="F:pentosyltransferase activity"/>
    <property type="evidence" value="ECO:0007669"/>
    <property type="project" value="TreeGrafter"/>
</dbReference>
<accession>A0A4V1WFW8</accession>
<evidence type="ECO:0000256" key="3">
    <source>
        <dbReference type="ARBA" id="ARBA00022676"/>
    </source>
</evidence>
<proteinExistence type="predicted"/>
<dbReference type="Proteomes" id="UP000293952">
    <property type="component" value="Unassembled WGS sequence"/>
</dbReference>
<name>A0A4V1WFW8_9FLAO</name>
<evidence type="ECO:0000313" key="10">
    <source>
        <dbReference type="EMBL" id="RYM34646.1"/>
    </source>
</evidence>
<feature type="transmembrane region" description="Helical" evidence="8">
    <location>
        <begin position="15"/>
        <end position="34"/>
    </location>
</feature>
<dbReference type="PANTHER" id="PTHR33908:SF11">
    <property type="entry name" value="MEMBRANE PROTEIN"/>
    <property type="match status" value="1"/>
</dbReference>
<reference evidence="10 11" key="1">
    <citation type="submission" date="2019-02" db="EMBL/GenBank/DDBJ databases">
        <title>Genome sequence of the sea-ice species Brumimicrobium glaciale.</title>
        <authorList>
            <person name="Bowman J.P."/>
        </authorList>
    </citation>
    <scope>NUCLEOTIDE SEQUENCE [LARGE SCALE GENOMIC DNA]</scope>
    <source>
        <strain evidence="10 11">IC156</strain>
    </source>
</reference>
<feature type="transmembrane region" description="Helical" evidence="8">
    <location>
        <begin position="330"/>
        <end position="350"/>
    </location>
</feature>
<comment type="caution">
    <text evidence="10">The sequence shown here is derived from an EMBL/GenBank/DDBJ whole genome shotgun (WGS) entry which is preliminary data.</text>
</comment>
<protein>
    <recommendedName>
        <fullName evidence="9">Glycosyltransferase RgtA/B/C/D-like domain-containing protein</fullName>
    </recommendedName>
</protein>
<evidence type="ECO:0000256" key="4">
    <source>
        <dbReference type="ARBA" id="ARBA00022679"/>
    </source>
</evidence>
<feature type="transmembrane region" description="Helical" evidence="8">
    <location>
        <begin position="137"/>
        <end position="153"/>
    </location>
</feature>
<dbReference type="PANTHER" id="PTHR33908">
    <property type="entry name" value="MANNOSYLTRANSFERASE YKCB-RELATED"/>
    <property type="match status" value="1"/>
</dbReference>
<feature type="transmembrane region" description="Helical" evidence="8">
    <location>
        <begin position="357"/>
        <end position="373"/>
    </location>
</feature>
<keyword evidence="3" id="KW-0328">Glycosyltransferase</keyword>
<evidence type="ECO:0000256" key="2">
    <source>
        <dbReference type="ARBA" id="ARBA00022475"/>
    </source>
</evidence>
<feature type="transmembrane region" description="Helical" evidence="8">
    <location>
        <begin position="220"/>
        <end position="243"/>
    </location>
</feature>
<evidence type="ECO:0000313" key="11">
    <source>
        <dbReference type="Proteomes" id="UP000293952"/>
    </source>
</evidence>
<dbReference type="Pfam" id="PF13231">
    <property type="entry name" value="PMT_2"/>
    <property type="match status" value="1"/>
</dbReference>
<gene>
    <name evidence="10" type="ORF">ERX46_04530</name>
</gene>
<keyword evidence="5 8" id="KW-0812">Transmembrane</keyword>
<keyword evidence="6 8" id="KW-1133">Transmembrane helix</keyword>
<keyword evidence="4" id="KW-0808">Transferase</keyword>
<evidence type="ECO:0000256" key="6">
    <source>
        <dbReference type="ARBA" id="ARBA00022989"/>
    </source>
</evidence>
<dbReference type="GO" id="GO:0005886">
    <property type="term" value="C:plasma membrane"/>
    <property type="evidence" value="ECO:0007669"/>
    <property type="project" value="UniProtKB-SubCell"/>
</dbReference>
<dbReference type="InterPro" id="IPR050297">
    <property type="entry name" value="LipidA_mod_glycosyltrf_83"/>
</dbReference>
<organism evidence="10 11">
    <name type="scientific">Brumimicrobium glaciale</name>
    <dbReference type="NCBI Taxonomy" id="200475"/>
    <lineage>
        <taxon>Bacteria</taxon>
        <taxon>Pseudomonadati</taxon>
        <taxon>Bacteroidota</taxon>
        <taxon>Flavobacteriia</taxon>
        <taxon>Flavobacteriales</taxon>
        <taxon>Crocinitomicaceae</taxon>
        <taxon>Brumimicrobium</taxon>
    </lineage>
</organism>
<comment type="subcellular location">
    <subcellularLocation>
        <location evidence="1">Cell membrane</location>
        <topology evidence="1">Multi-pass membrane protein</topology>
    </subcellularLocation>
</comment>